<proteinExistence type="predicted"/>
<dbReference type="Proteomes" id="UP000225108">
    <property type="component" value="Unassembled WGS sequence"/>
</dbReference>
<dbReference type="AlphaFoldDB" id="A0A2G3PKX9"/>
<sequence>MSDLPTSIHTTAIGDAELAWTESGQASRPGRTAIWVHGLTSSATAQEAVGMFDWSPVTRDHRLIRYDARGHGRSTGGADPEQYTWPNLGRDLLGLLDSVSPDEPVAGIGSSMGTATVLWAAVAEPHRFHHLVLTTPPTAGRVRAAHVVAYRAGADLIERSGLAAYEAASAGPPPAVLSGLADARTPIAVAESLLPSVLRGAARSDLPADVELRALRIPTLVLAWSGDPGHPLSTARRLATVIPGARLCVADTPGQLREWPQGVADFLDG</sequence>
<dbReference type="PANTHER" id="PTHR43433:SF5">
    <property type="entry name" value="AB HYDROLASE-1 DOMAIN-CONTAINING PROTEIN"/>
    <property type="match status" value="1"/>
</dbReference>
<dbReference type="PANTHER" id="PTHR43433">
    <property type="entry name" value="HYDROLASE, ALPHA/BETA FOLD FAMILY PROTEIN"/>
    <property type="match status" value="1"/>
</dbReference>
<dbReference type="GO" id="GO:0046503">
    <property type="term" value="P:glycerolipid catabolic process"/>
    <property type="evidence" value="ECO:0007669"/>
    <property type="project" value="TreeGrafter"/>
</dbReference>
<dbReference type="RefSeq" id="WP_099382522.1">
    <property type="nucleotide sequence ID" value="NZ_PEBD01000008.1"/>
</dbReference>
<dbReference type="Pfam" id="PF00561">
    <property type="entry name" value="Abhydrolase_1"/>
    <property type="match status" value="1"/>
</dbReference>
<gene>
    <name evidence="2" type="ORF">CSW57_09120</name>
</gene>
<dbReference type="Gene3D" id="3.40.50.1820">
    <property type="entry name" value="alpha/beta hydrolase"/>
    <property type="match status" value="1"/>
</dbReference>
<dbReference type="InterPro" id="IPR050471">
    <property type="entry name" value="AB_hydrolase"/>
</dbReference>
<reference evidence="2 3" key="1">
    <citation type="submission" date="2017-10" db="EMBL/GenBank/DDBJ databases">
        <title>The draft genome sequence of Williamsia sp. BULT 1.1 isolated from the semi-arid grassland soils from South Africa.</title>
        <authorList>
            <person name="Kabwe M.H."/>
            <person name="Govender N."/>
            <person name="Mutseka Lunga P."/>
            <person name="Vikram S."/>
            <person name="Makhalanyane T.P."/>
        </authorList>
    </citation>
    <scope>NUCLEOTIDE SEQUENCE [LARGE SCALE GENOMIC DNA]</scope>
    <source>
        <strain evidence="2 3">BULT 1.1</strain>
    </source>
</reference>
<evidence type="ECO:0000313" key="2">
    <source>
        <dbReference type="EMBL" id="PHV66478.1"/>
    </source>
</evidence>
<dbReference type="GO" id="GO:0004806">
    <property type="term" value="F:triacylglycerol lipase activity"/>
    <property type="evidence" value="ECO:0007669"/>
    <property type="project" value="TreeGrafter"/>
</dbReference>
<keyword evidence="2" id="KW-0378">Hydrolase</keyword>
<dbReference type="InterPro" id="IPR000073">
    <property type="entry name" value="AB_hydrolase_1"/>
</dbReference>
<dbReference type="InterPro" id="IPR029058">
    <property type="entry name" value="AB_hydrolase_fold"/>
</dbReference>
<name>A0A2G3PKX9_WILMA</name>
<accession>A0A2G3PKX9</accession>
<dbReference type="PRINTS" id="PR00111">
    <property type="entry name" value="ABHYDROLASE"/>
</dbReference>
<feature type="domain" description="AB hydrolase-1" evidence="1">
    <location>
        <begin position="59"/>
        <end position="136"/>
    </location>
</feature>
<dbReference type="EMBL" id="PEBD01000008">
    <property type="protein sequence ID" value="PHV66478.1"/>
    <property type="molecule type" value="Genomic_DNA"/>
</dbReference>
<comment type="caution">
    <text evidence="2">The sequence shown here is derived from an EMBL/GenBank/DDBJ whole genome shotgun (WGS) entry which is preliminary data.</text>
</comment>
<dbReference type="SUPFAM" id="SSF53474">
    <property type="entry name" value="alpha/beta-Hydrolases"/>
    <property type="match status" value="1"/>
</dbReference>
<evidence type="ECO:0000313" key="3">
    <source>
        <dbReference type="Proteomes" id="UP000225108"/>
    </source>
</evidence>
<evidence type="ECO:0000259" key="1">
    <source>
        <dbReference type="Pfam" id="PF00561"/>
    </source>
</evidence>
<protein>
    <submittedName>
        <fullName evidence="2">Alpha/beta hydrolase</fullName>
    </submittedName>
</protein>
<organism evidence="2 3">
    <name type="scientific">Williamsia marianensis</name>
    <dbReference type="NCBI Taxonomy" id="85044"/>
    <lineage>
        <taxon>Bacteria</taxon>
        <taxon>Bacillati</taxon>
        <taxon>Actinomycetota</taxon>
        <taxon>Actinomycetes</taxon>
        <taxon>Mycobacteriales</taxon>
        <taxon>Nocardiaceae</taxon>
        <taxon>Williamsia</taxon>
    </lineage>
</organism>